<keyword evidence="4" id="KW-0274">FAD</keyword>
<accession>A0A0F8U2C0</accession>
<dbReference type="Pfam" id="PF11496">
    <property type="entry name" value="HDA2-3"/>
    <property type="match status" value="1"/>
</dbReference>
<evidence type="ECO:0000256" key="4">
    <source>
        <dbReference type="ARBA" id="ARBA00022827"/>
    </source>
</evidence>
<evidence type="ECO:0000256" key="5">
    <source>
        <dbReference type="ARBA" id="ARBA00022857"/>
    </source>
</evidence>
<evidence type="ECO:0000256" key="6">
    <source>
        <dbReference type="ARBA" id="ARBA00023002"/>
    </source>
</evidence>
<feature type="region of interest" description="Disordered" evidence="8">
    <location>
        <begin position="842"/>
        <end position="884"/>
    </location>
</feature>
<dbReference type="OrthoDB" id="3647690at2759"/>
<feature type="compositionally biased region" description="Basic and acidic residues" evidence="8">
    <location>
        <begin position="1072"/>
        <end position="1084"/>
    </location>
</feature>
<feature type="compositionally biased region" description="Polar residues" evidence="8">
    <location>
        <begin position="1055"/>
        <end position="1068"/>
    </location>
</feature>
<comment type="cofactor">
    <cofactor evidence="1">
        <name>FAD</name>
        <dbReference type="ChEBI" id="CHEBI:57692"/>
    </cofactor>
</comment>
<dbReference type="InterPro" id="IPR050346">
    <property type="entry name" value="FMO-like"/>
</dbReference>
<dbReference type="SUPFAM" id="SSF51905">
    <property type="entry name" value="FAD/NAD(P)-binding domain"/>
    <property type="match status" value="2"/>
</dbReference>
<dbReference type="GO" id="GO:0050660">
    <property type="term" value="F:flavin adenine dinucleotide binding"/>
    <property type="evidence" value="ECO:0007669"/>
    <property type="project" value="InterPro"/>
</dbReference>
<dbReference type="Gene3D" id="3.50.50.60">
    <property type="entry name" value="FAD/NAD(P)-binding domain"/>
    <property type="match status" value="2"/>
</dbReference>
<evidence type="ECO:0000256" key="2">
    <source>
        <dbReference type="ARBA" id="ARBA00009183"/>
    </source>
</evidence>
<keyword evidence="10" id="KW-1185">Reference proteome</keyword>
<sequence length="1188" mass="132885">MAIAKQIRRVAVIGAGPSGLAAVKYLLSEKYFDKINVFEKRSSAGGVWNYCPGALKESSSIPVPQVNPNEPCEEPIWYPAGESKAKQTPMFVSPVYDTLDTNLPKELMAYSEKPFPPDVQDLPRHFTVKKYLDEYAEDVKKLIRFETRVVDVRMSSTEADEWSVTAENLRTGTKTVDSYDAVVVASGHFDVPYLPDIPGLHDWNDAYPGVISHSKFFDSPRPFRNKKVIVVGSSASGLDIGNQINELSKGKVLASQRTDLYLSPTATDKAYFPEIVEFLPPASHERAVRFADGRVEKDIDAIVFCTGFFYSFPFLSSLDPPVITNGRRVRNTYQHLFYLYNPTLVFPVLPQRIIPFPLSENQAAVFSRVWSGRLSLPSTAEMEPGKLQRTVASGLASESEVAHSPYIESQLSTRRARMDDSQKEEVSLADAMEKYSHIEGCTPREKIRNAYAKLREKNTAEILQNDPSATPSSVGDIEPSVPVAIPETVAPLSVRVDKEPRHHAQPEPASAPEDPLESAEPPQNDVQTIQPSALTVSHAELVSPGSVHLGPSEFAVPLPMDSRVKDDYERVLLNETESFWEYIKNTDLQEVPEHEQGRLLSKMQEVLQHLSNVATHPDLNIAQHITDTAPDPAKEAAWAEYSSAKFLLVKYLVEAATDHDLHLVITVGGEKTQKVVERYLQGKGLAYTRPRHEMGSGTNMEVSMAKGSLSFGIQLSTHNDGVIETYKPPAAIIALDSSLNTKSPSVEHMRTTYARNGNLLPVIWLMVANSSEHIELCPPGPSTFPHLVTVLKHSMRLRNMVGDLQDDALGVHEDAVEIMSALLSDNFNAYWTLPRVEPLHDVSSTELTRDGQSDSSGGNSQPANHASQKRLFVEDPAESVTKRPRIDVSQETSQFTDISKAATQTLDNDLHALEKNLVHMRNTHAAALDKLQKALITTQSRLQEGEKILESLQHRYESQTKEFHRIRRERDGLLESKAASDQKLDKQREDIAKIKDERTQLRHDLEQAREALKNGGGDAAELERVREEVRRLTKENAGLERKAEYERKQAEYTREQYQTASNVAAQSGNENRVLREENERLKRKADSEAVRLRELNMKNDETQHLARAIELEALLVSREDVLRRKEEELREIRKNRPSTRSTSSQPRSPKWTASSRPTSPGFNNNHNSNGTGFAGRGSALRFSSEMSL</sequence>
<feature type="compositionally biased region" description="Low complexity" evidence="8">
    <location>
        <begin position="1138"/>
        <end position="1149"/>
    </location>
</feature>
<proteinExistence type="inferred from homology"/>
<feature type="region of interest" description="Disordered" evidence="8">
    <location>
        <begin position="1132"/>
        <end position="1188"/>
    </location>
</feature>
<name>A0A0F8U2C0_9EURO</name>
<feature type="region of interest" description="Disordered" evidence="8">
    <location>
        <begin position="497"/>
        <end position="525"/>
    </location>
</feature>
<dbReference type="Gene3D" id="3.40.50.12360">
    <property type="match status" value="1"/>
</dbReference>
<keyword evidence="5" id="KW-0521">NADP</keyword>
<dbReference type="STRING" id="308745.A0A0F8U2C0"/>
<keyword evidence="3" id="KW-0285">Flavoprotein</keyword>
<evidence type="ECO:0008006" key="11">
    <source>
        <dbReference type="Google" id="ProtNLM"/>
    </source>
</evidence>
<evidence type="ECO:0000256" key="7">
    <source>
        <dbReference type="ARBA" id="ARBA00023033"/>
    </source>
</evidence>
<dbReference type="GO" id="GO:0070823">
    <property type="term" value="C:HDA1 complex"/>
    <property type="evidence" value="ECO:0007669"/>
    <property type="project" value="InterPro"/>
</dbReference>
<dbReference type="AlphaFoldDB" id="A0A0F8U2C0"/>
<evidence type="ECO:0000256" key="8">
    <source>
        <dbReference type="SAM" id="MobiDB-lite"/>
    </source>
</evidence>
<keyword evidence="7" id="KW-0503">Monooxygenase</keyword>
<protein>
    <recommendedName>
        <fullName evidence="11">FAD/NAD(P)-binding domain-containing protein</fullName>
    </recommendedName>
</protein>
<feature type="region of interest" description="Disordered" evidence="8">
    <location>
        <begin position="1053"/>
        <end position="1084"/>
    </location>
</feature>
<dbReference type="Pfam" id="PF00743">
    <property type="entry name" value="FMO-like"/>
    <property type="match status" value="2"/>
</dbReference>
<feature type="compositionally biased region" description="Polar residues" evidence="8">
    <location>
        <begin position="1151"/>
        <end position="1171"/>
    </location>
</feature>
<dbReference type="Proteomes" id="UP000034291">
    <property type="component" value="Unassembled WGS sequence"/>
</dbReference>
<keyword evidence="6" id="KW-0560">Oxidoreductase</keyword>
<organism evidence="9 10">
    <name type="scientific">Aspergillus rambellii</name>
    <dbReference type="NCBI Taxonomy" id="308745"/>
    <lineage>
        <taxon>Eukaryota</taxon>
        <taxon>Fungi</taxon>
        <taxon>Dikarya</taxon>
        <taxon>Ascomycota</taxon>
        <taxon>Pezizomycotina</taxon>
        <taxon>Eurotiomycetes</taxon>
        <taxon>Eurotiomycetidae</taxon>
        <taxon>Eurotiales</taxon>
        <taxon>Aspergillaceae</taxon>
        <taxon>Aspergillus</taxon>
        <taxon>Aspergillus subgen. Nidulantes</taxon>
    </lineage>
</organism>
<evidence type="ECO:0000313" key="9">
    <source>
        <dbReference type="EMBL" id="KKK13703.1"/>
    </source>
</evidence>
<dbReference type="InterPro" id="IPR036188">
    <property type="entry name" value="FAD/NAD-bd_sf"/>
</dbReference>
<evidence type="ECO:0000256" key="1">
    <source>
        <dbReference type="ARBA" id="ARBA00001974"/>
    </source>
</evidence>
<evidence type="ECO:0000313" key="10">
    <source>
        <dbReference type="Proteomes" id="UP000034291"/>
    </source>
</evidence>
<dbReference type="GO" id="GO:0050661">
    <property type="term" value="F:NADP binding"/>
    <property type="evidence" value="ECO:0007669"/>
    <property type="project" value="InterPro"/>
</dbReference>
<dbReference type="InterPro" id="IPR020946">
    <property type="entry name" value="Flavin_mOase-like"/>
</dbReference>
<dbReference type="PRINTS" id="PR00419">
    <property type="entry name" value="ADXRDTASE"/>
</dbReference>
<dbReference type="InterPro" id="IPR021006">
    <property type="entry name" value="Hda2/3"/>
</dbReference>
<comment type="caution">
    <text evidence="9">The sequence shown here is derived from an EMBL/GenBank/DDBJ whole genome shotgun (WGS) entry which is preliminary data.</text>
</comment>
<evidence type="ECO:0000256" key="3">
    <source>
        <dbReference type="ARBA" id="ARBA00022630"/>
    </source>
</evidence>
<dbReference type="FunFam" id="3.50.50.60:FF:000138">
    <property type="entry name" value="Flavin-containing monooxygenase"/>
    <property type="match status" value="1"/>
</dbReference>
<comment type="similarity">
    <text evidence="2">Belongs to the FMO family.</text>
</comment>
<gene>
    <name evidence="9" type="ORF">ARAM_000843</name>
</gene>
<reference evidence="9 10" key="1">
    <citation type="submission" date="2015-02" db="EMBL/GenBank/DDBJ databases">
        <title>Draft Genome Sequences of Two Closely-Related Aflatoxigenic Aspergillus Species Obtained from the Cote d'Ivoire.</title>
        <authorList>
            <person name="Moore G.G."/>
            <person name="Beltz S.B."/>
            <person name="Mack B.M."/>
        </authorList>
    </citation>
    <scope>NUCLEOTIDE SEQUENCE [LARGE SCALE GENOMIC DNA]</scope>
    <source>
        <strain evidence="9 10">SRRC1468</strain>
    </source>
</reference>
<dbReference type="InterPro" id="IPR038609">
    <property type="entry name" value="HDA1_su2/3_sf"/>
</dbReference>
<dbReference type="EMBL" id="JZBS01003756">
    <property type="protein sequence ID" value="KKK13703.1"/>
    <property type="molecule type" value="Genomic_DNA"/>
</dbReference>
<dbReference type="GO" id="GO:0004499">
    <property type="term" value="F:N,N-dimethylaniline monooxygenase activity"/>
    <property type="evidence" value="ECO:0007669"/>
    <property type="project" value="InterPro"/>
</dbReference>
<dbReference type="PANTHER" id="PTHR23023">
    <property type="entry name" value="DIMETHYLANILINE MONOOXYGENASE"/>
    <property type="match status" value="1"/>
</dbReference>